<dbReference type="EMBL" id="VLKL01000047">
    <property type="protein sequence ID" value="TWH92867.1"/>
    <property type="molecule type" value="Genomic_DNA"/>
</dbReference>
<keyword evidence="3" id="KW-1185">Reference proteome</keyword>
<comment type="caution">
    <text evidence="2">The sequence shown here is derived from an EMBL/GenBank/DDBJ whole genome shotgun (WGS) entry which is preliminary data.</text>
</comment>
<gene>
    <name evidence="2" type="ORF">IQ17_07103</name>
</gene>
<organism evidence="2 3">
    <name type="scientific">Bradyrhizobium daqingense</name>
    <dbReference type="NCBI Taxonomy" id="993502"/>
    <lineage>
        <taxon>Bacteria</taxon>
        <taxon>Pseudomonadati</taxon>
        <taxon>Pseudomonadota</taxon>
        <taxon>Alphaproteobacteria</taxon>
        <taxon>Hyphomicrobiales</taxon>
        <taxon>Nitrobacteraceae</taxon>
        <taxon>Bradyrhizobium</taxon>
    </lineage>
</organism>
<feature type="region of interest" description="Disordered" evidence="1">
    <location>
        <begin position="1"/>
        <end position="39"/>
    </location>
</feature>
<protein>
    <submittedName>
        <fullName evidence="2">Uncharacterized protein</fullName>
    </submittedName>
</protein>
<feature type="compositionally biased region" description="Polar residues" evidence="1">
    <location>
        <begin position="8"/>
        <end position="24"/>
    </location>
</feature>
<evidence type="ECO:0000313" key="2">
    <source>
        <dbReference type="EMBL" id="TWH92867.1"/>
    </source>
</evidence>
<reference evidence="2 3" key="1">
    <citation type="journal article" date="2015" name="Stand. Genomic Sci.">
        <title>Genomic Encyclopedia of Bacterial and Archaeal Type Strains, Phase III: the genomes of soil and plant-associated and newly described type strains.</title>
        <authorList>
            <person name="Whitman W.B."/>
            <person name="Woyke T."/>
            <person name="Klenk H.P."/>
            <person name="Zhou Y."/>
            <person name="Lilburn T.G."/>
            <person name="Beck B.J."/>
            <person name="De Vos P."/>
            <person name="Vandamme P."/>
            <person name="Eisen J.A."/>
            <person name="Garrity G."/>
            <person name="Hugenholtz P."/>
            <person name="Kyrpides N.C."/>
        </authorList>
    </citation>
    <scope>NUCLEOTIDE SEQUENCE [LARGE SCALE GENOMIC DNA]</scope>
    <source>
        <strain evidence="2 3">CGMCC 1.10947</strain>
    </source>
</reference>
<evidence type="ECO:0000313" key="3">
    <source>
        <dbReference type="Proteomes" id="UP000317176"/>
    </source>
</evidence>
<evidence type="ECO:0000256" key="1">
    <source>
        <dbReference type="SAM" id="MobiDB-lite"/>
    </source>
</evidence>
<name>A0A562KBT4_9BRAD</name>
<dbReference type="AlphaFoldDB" id="A0A562KBT4"/>
<sequence>MTWLSRDNLPNGTCSDEAHSNSAEASDAGTQVGVERHRS</sequence>
<dbReference type="Proteomes" id="UP000317176">
    <property type="component" value="Unassembled WGS sequence"/>
</dbReference>
<accession>A0A562KBT4</accession>
<proteinExistence type="predicted"/>